<accession>A0A379DA99</accession>
<dbReference type="InterPro" id="IPR003593">
    <property type="entry name" value="AAA+_ATPase"/>
</dbReference>
<evidence type="ECO:0000256" key="3">
    <source>
        <dbReference type="ARBA" id="ARBA00022741"/>
    </source>
</evidence>
<evidence type="ECO:0000256" key="2">
    <source>
        <dbReference type="ARBA" id="ARBA00022448"/>
    </source>
</evidence>
<protein>
    <submittedName>
        <fullName evidence="6">Methionine import ATP-binding protein MetN</fullName>
        <ecNumber evidence="6">3.6.3.-</ecNumber>
    </submittedName>
</protein>
<keyword evidence="6" id="KW-0378">Hydrolase</keyword>
<dbReference type="GO" id="GO:0005524">
    <property type="term" value="F:ATP binding"/>
    <property type="evidence" value="ECO:0007669"/>
    <property type="project" value="UniProtKB-KW"/>
</dbReference>
<dbReference type="Gene3D" id="3.40.50.300">
    <property type="entry name" value="P-loop containing nucleotide triphosphate hydrolases"/>
    <property type="match status" value="1"/>
</dbReference>
<dbReference type="SUPFAM" id="SSF52540">
    <property type="entry name" value="P-loop containing nucleoside triphosphate hydrolases"/>
    <property type="match status" value="1"/>
</dbReference>
<dbReference type="Pfam" id="PF00005">
    <property type="entry name" value="ABC_tran"/>
    <property type="match status" value="1"/>
</dbReference>
<dbReference type="RefSeq" id="WP_004819052.1">
    <property type="nucleotide sequence ID" value="NZ_UGTH01000001.1"/>
</dbReference>
<organism evidence="6 7">
    <name type="scientific">Peptoniphilus indolicus</name>
    <dbReference type="NCBI Taxonomy" id="33030"/>
    <lineage>
        <taxon>Bacteria</taxon>
        <taxon>Bacillati</taxon>
        <taxon>Bacillota</taxon>
        <taxon>Tissierellia</taxon>
        <taxon>Tissierellales</taxon>
        <taxon>Peptoniphilaceae</taxon>
        <taxon>Peptoniphilus</taxon>
    </lineage>
</organism>
<evidence type="ECO:0000259" key="5">
    <source>
        <dbReference type="PROSITE" id="PS50893"/>
    </source>
</evidence>
<feature type="domain" description="ABC transporter" evidence="5">
    <location>
        <begin position="4"/>
        <end position="216"/>
    </location>
</feature>
<comment type="similarity">
    <text evidence="1">Belongs to the ABC transporter superfamily.</text>
</comment>
<dbReference type="InterPro" id="IPR027417">
    <property type="entry name" value="P-loop_NTPase"/>
</dbReference>
<gene>
    <name evidence="6" type="primary">metN_1</name>
    <name evidence="6" type="ORF">NCTC11088_00485</name>
</gene>
<keyword evidence="2" id="KW-0813">Transport</keyword>
<dbReference type="InterPro" id="IPR003439">
    <property type="entry name" value="ABC_transporter-like_ATP-bd"/>
</dbReference>
<dbReference type="AlphaFoldDB" id="A0A379DA99"/>
<sequence>MKLLEIKNLDFGYNREKVLKNIDLTINGGEFIALVGSNGAGKTTFIKLILGELKPNSGTVNFNLENGFKDIGYVPQLGVGSSYNFPITVRELLSLPLKRRGRLSSVENERIEETLKLVGIDDKIDDLYSELSGGQRQRVLIAKALIAYPKFLILDEPTNGIDHKTKGNLYKLLHHINRAHGITILIITHELDLVREYLDRVYMVEDGQVRIIDGDI</sequence>
<dbReference type="EC" id="3.6.3.-" evidence="6"/>
<evidence type="ECO:0000256" key="1">
    <source>
        <dbReference type="ARBA" id="ARBA00005417"/>
    </source>
</evidence>
<keyword evidence="4 6" id="KW-0067">ATP-binding</keyword>
<reference evidence="6 7" key="1">
    <citation type="submission" date="2018-06" db="EMBL/GenBank/DDBJ databases">
        <authorList>
            <consortium name="Pathogen Informatics"/>
            <person name="Doyle S."/>
        </authorList>
    </citation>
    <scope>NUCLEOTIDE SEQUENCE [LARGE SCALE GENOMIC DNA]</scope>
    <source>
        <strain evidence="6 7">NCTC11088</strain>
    </source>
</reference>
<dbReference type="InterPro" id="IPR050153">
    <property type="entry name" value="Metal_Ion_Import_ABC"/>
</dbReference>
<dbReference type="PANTHER" id="PTHR42734">
    <property type="entry name" value="METAL TRANSPORT SYSTEM ATP-BINDING PROTEIN TM_0124-RELATED"/>
    <property type="match status" value="1"/>
</dbReference>
<dbReference type="GO" id="GO:0016887">
    <property type="term" value="F:ATP hydrolysis activity"/>
    <property type="evidence" value="ECO:0007669"/>
    <property type="project" value="InterPro"/>
</dbReference>
<dbReference type="PANTHER" id="PTHR42734:SF17">
    <property type="entry name" value="METAL TRANSPORT SYSTEM ATP-BINDING PROTEIN TM_0124-RELATED"/>
    <property type="match status" value="1"/>
</dbReference>
<dbReference type="EMBL" id="UGTH01000001">
    <property type="protein sequence ID" value="SUB74730.1"/>
    <property type="molecule type" value="Genomic_DNA"/>
</dbReference>
<name>A0A379DA99_9FIRM</name>
<dbReference type="InterPro" id="IPR017871">
    <property type="entry name" value="ABC_transporter-like_CS"/>
</dbReference>
<dbReference type="PROSITE" id="PS00211">
    <property type="entry name" value="ABC_TRANSPORTER_1"/>
    <property type="match status" value="1"/>
</dbReference>
<evidence type="ECO:0000256" key="4">
    <source>
        <dbReference type="ARBA" id="ARBA00022840"/>
    </source>
</evidence>
<dbReference type="PROSITE" id="PS50893">
    <property type="entry name" value="ABC_TRANSPORTER_2"/>
    <property type="match status" value="1"/>
</dbReference>
<dbReference type="SMART" id="SM00382">
    <property type="entry name" value="AAA"/>
    <property type="match status" value="1"/>
</dbReference>
<keyword evidence="3" id="KW-0547">Nucleotide-binding</keyword>
<dbReference type="Proteomes" id="UP000254777">
    <property type="component" value="Unassembled WGS sequence"/>
</dbReference>
<evidence type="ECO:0000313" key="6">
    <source>
        <dbReference type="EMBL" id="SUB74730.1"/>
    </source>
</evidence>
<proteinExistence type="inferred from homology"/>
<evidence type="ECO:0000313" key="7">
    <source>
        <dbReference type="Proteomes" id="UP000254777"/>
    </source>
</evidence>